<evidence type="ECO:0000256" key="7">
    <source>
        <dbReference type="RuleBase" id="RU000556"/>
    </source>
</evidence>
<evidence type="ECO:0000256" key="1">
    <source>
        <dbReference type="ARBA" id="ARBA00008213"/>
    </source>
</evidence>
<feature type="domain" description="Transcription elongation factor GreA/GreB N-terminal" evidence="10">
    <location>
        <begin position="6"/>
        <end position="75"/>
    </location>
</feature>
<dbReference type="PIRSF" id="PIRSF006092">
    <property type="entry name" value="GreA_GreB"/>
    <property type="match status" value="1"/>
</dbReference>
<feature type="non-terminal residue" evidence="11">
    <location>
        <position position="153"/>
    </location>
</feature>
<dbReference type="GO" id="GO:0003746">
    <property type="term" value="F:translation elongation factor activity"/>
    <property type="evidence" value="ECO:0007669"/>
    <property type="project" value="UniProtKB-KW"/>
</dbReference>
<dbReference type="InterPro" id="IPR018151">
    <property type="entry name" value="TF_GreA/GreB_CS"/>
</dbReference>
<dbReference type="InterPro" id="IPR001437">
    <property type="entry name" value="Tscrpt_elong_fac_GreA/B_C"/>
</dbReference>
<evidence type="ECO:0000259" key="10">
    <source>
        <dbReference type="Pfam" id="PF03449"/>
    </source>
</evidence>
<dbReference type="GO" id="GO:0032784">
    <property type="term" value="P:regulation of DNA-templated transcription elongation"/>
    <property type="evidence" value="ECO:0007669"/>
    <property type="project" value="InterPro"/>
</dbReference>
<keyword evidence="11" id="KW-0648">Protein biosynthesis</keyword>
<dbReference type="NCBIfam" id="NF001263">
    <property type="entry name" value="PRK00226.1-4"/>
    <property type="match status" value="1"/>
</dbReference>
<evidence type="ECO:0000256" key="8">
    <source>
        <dbReference type="SAM" id="Coils"/>
    </source>
</evidence>
<sequence length="153" mass="16910">MTQDFYVTSEGLKELKEELKVLVDVKRPELIDRVATARAHGDLSENSEYAAATQDLAFAEGRMEELEELIAKAQIIKSGKNANHIVKLGSKVVLKTNGKSQTFELVGEWEANPLEQKISHTSPLGRALLGKKMGEQVEIDAPAGRVKYHIVKV</sequence>
<dbReference type="Proteomes" id="UP000183144">
    <property type="component" value="Unassembled WGS sequence"/>
</dbReference>
<evidence type="ECO:0000256" key="4">
    <source>
        <dbReference type="ARBA" id="ARBA00023125"/>
    </source>
</evidence>
<dbReference type="Gene3D" id="1.10.287.180">
    <property type="entry name" value="Transcription elongation factor, GreA/GreB, N-terminal domain"/>
    <property type="match status" value="1"/>
</dbReference>
<keyword evidence="5 7" id="KW-0804">Transcription</keyword>
<feature type="domain" description="Transcription elongation factor GreA/GreB C-terminal" evidence="9">
    <location>
        <begin position="84"/>
        <end position="153"/>
    </location>
</feature>
<dbReference type="InterPro" id="IPR023459">
    <property type="entry name" value="Tscrpt_elong_fac_GreA/B_fam"/>
</dbReference>
<dbReference type="EMBL" id="MNUI01000011">
    <property type="protein sequence ID" value="OIN89893.1"/>
    <property type="molecule type" value="Genomic_DNA"/>
</dbReference>
<evidence type="ECO:0000313" key="11">
    <source>
        <dbReference type="EMBL" id="OIN89893.1"/>
    </source>
</evidence>
<dbReference type="PROSITE" id="PS00830">
    <property type="entry name" value="GREAB_2"/>
    <property type="match status" value="1"/>
</dbReference>
<comment type="similarity">
    <text evidence="1 7">Belongs to the GreA/GreB family.</text>
</comment>
<dbReference type="InterPro" id="IPR036805">
    <property type="entry name" value="Tscrpt_elong_fac_GreA/B_N_sf"/>
</dbReference>
<dbReference type="InterPro" id="IPR022691">
    <property type="entry name" value="Tscrpt_elong_fac_GreA/B_N"/>
</dbReference>
<dbReference type="NCBIfam" id="TIGR01462">
    <property type="entry name" value="greA"/>
    <property type="match status" value="1"/>
</dbReference>
<keyword evidence="3 7" id="KW-0805">Transcription regulation</keyword>
<dbReference type="PROSITE" id="PS00829">
    <property type="entry name" value="GREAB_1"/>
    <property type="match status" value="1"/>
</dbReference>
<dbReference type="GO" id="GO:0003677">
    <property type="term" value="F:DNA binding"/>
    <property type="evidence" value="ECO:0007669"/>
    <property type="project" value="UniProtKB-KW"/>
</dbReference>
<dbReference type="Pfam" id="PF01272">
    <property type="entry name" value="GreA_GreB"/>
    <property type="match status" value="1"/>
</dbReference>
<dbReference type="FunFam" id="3.10.50.30:FF:000001">
    <property type="entry name" value="Transcription elongation factor GreA"/>
    <property type="match status" value="1"/>
</dbReference>
<keyword evidence="4 7" id="KW-0238">DNA-binding</keyword>
<evidence type="ECO:0000259" key="9">
    <source>
        <dbReference type="Pfam" id="PF01272"/>
    </source>
</evidence>
<keyword evidence="11" id="KW-0251">Elongation factor</keyword>
<evidence type="ECO:0000256" key="5">
    <source>
        <dbReference type="ARBA" id="ARBA00023163"/>
    </source>
</evidence>
<dbReference type="FunFam" id="1.10.287.180:FF:000001">
    <property type="entry name" value="Transcription elongation factor GreA"/>
    <property type="match status" value="1"/>
</dbReference>
<dbReference type="InterPro" id="IPR006359">
    <property type="entry name" value="Tscrpt_elong_fac_GreA"/>
</dbReference>
<keyword evidence="8" id="KW-0175">Coiled coil</keyword>
<evidence type="ECO:0000256" key="6">
    <source>
        <dbReference type="ARBA" id="ARBA00024916"/>
    </source>
</evidence>
<dbReference type="InterPro" id="IPR028624">
    <property type="entry name" value="Tscrpt_elong_fac_GreA/B"/>
</dbReference>
<dbReference type="InterPro" id="IPR036953">
    <property type="entry name" value="GreA/GreB_C_sf"/>
</dbReference>
<evidence type="ECO:0000313" key="12">
    <source>
        <dbReference type="Proteomes" id="UP000183144"/>
    </source>
</evidence>
<dbReference type="GO" id="GO:0006354">
    <property type="term" value="P:DNA-templated transcription elongation"/>
    <property type="evidence" value="ECO:0007669"/>
    <property type="project" value="TreeGrafter"/>
</dbReference>
<evidence type="ECO:0000256" key="2">
    <source>
        <dbReference type="ARBA" id="ARBA00013729"/>
    </source>
</evidence>
<organism evidence="11 12">
    <name type="scientific">Candidatus Beckwithbacteria bacterium CG1_02_47_37</name>
    <dbReference type="NCBI Taxonomy" id="1805034"/>
    <lineage>
        <taxon>Bacteria</taxon>
        <taxon>Candidatus Beckwithiibacteriota</taxon>
    </lineage>
</organism>
<dbReference type="Gene3D" id="3.10.50.30">
    <property type="entry name" value="Transcription elongation factor, GreA/GreB, C-terminal domain"/>
    <property type="match status" value="1"/>
</dbReference>
<dbReference type="HAMAP" id="MF_00105">
    <property type="entry name" value="GreA_GreB"/>
    <property type="match status" value="1"/>
</dbReference>
<accession>A0A1J4RV67</accession>
<comment type="caution">
    <text evidence="11">The sequence shown here is derived from an EMBL/GenBank/DDBJ whole genome shotgun (WGS) entry which is preliminary data.</text>
</comment>
<comment type="function">
    <text evidence="6 7">Necessary for efficient RNA polymerase transcription elongation past template-encoded arresting sites. The arresting sites in DNA have the property of trapping a certain fraction of elongating RNA polymerases that pass through, resulting in locked ternary complexes. Cleavage of the nascent transcript by cleavage factors such as GreA or GreB allows the resumption of elongation from the new 3'terminus. GreA releases sequences of 2 to 3 nucleotides.</text>
</comment>
<gene>
    <name evidence="11" type="ORF">AUJ59_00540</name>
</gene>
<reference evidence="11 12" key="1">
    <citation type="journal article" date="2016" name="Environ. Microbiol.">
        <title>Genomic resolution of a cold subsurface aquifer community provides metabolic insights for novel microbes adapted to high CO concentrations.</title>
        <authorList>
            <person name="Probst A.J."/>
            <person name="Castelle C.J."/>
            <person name="Singh A."/>
            <person name="Brown C.T."/>
            <person name="Anantharaman K."/>
            <person name="Sharon I."/>
            <person name="Hug L.A."/>
            <person name="Burstein D."/>
            <person name="Emerson J.B."/>
            <person name="Thomas B.C."/>
            <person name="Banfield J.F."/>
        </authorList>
    </citation>
    <scope>NUCLEOTIDE SEQUENCE [LARGE SCALE GENOMIC DNA]</scope>
    <source>
        <strain evidence="11">CG1_02_47_37</strain>
    </source>
</reference>
<protein>
    <recommendedName>
        <fullName evidence="2 7">Transcription elongation factor GreA</fullName>
    </recommendedName>
</protein>
<dbReference type="SUPFAM" id="SSF54534">
    <property type="entry name" value="FKBP-like"/>
    <property type="match status" value="1"/>
</dbReference>
<dbReference type="Pfam" id="PF03449">
    <property type="entry name" value="GreA_GreB_N"/>
    <property type="match status" value="1"/>
</dbReference>
<name>A0A1J4RV67_9BACT</name>
<proteinExistence type="inferred from homology"/>
<dbReference type="STRING" id="1805034.AUJ59_00540"/>
<dbReference type="PANTHER" id="PTHR30437">
    <property type="entry name" value="TRANSCRIPTION ELONGATION FACTOR GREA"/>
    <property type="match status" value="1"/>
</dbReference>
<dbReference type="PANTHER" id="PTHR30437:SF4">
    <property type="entry name" value="TRANSCRIPTION ELONGATION FACTOR GREA"/>
    <property type="match status" value="1"/>
</dbReference>
<evidence type="ECO:0000256" key="3">
    <source>
        <dbReference type="ARBA" id="ARBA00023015"/>
    </source>
</evidence>
<dbReference type="GO" id="GO:0070063">
    <property type="term" value="F:RNA polymerase binding"/>
    <property type="evidence" value="ECO:0007669"/>
    <property type="project" value="InterPro"/>
</dbReference>
<feature type="coiled-coil region" evidence="8">
    <location>
        <begin position="49"/>
        <end position="83"/>
    </location>
</feature>
<dbReference type="AlphaFoldDB" id="A0A1J4RV67"/>
<dbReference type="SUPFAM" id="SSF46557">
    <property type="entry name" value="GreA transcript cleavage protein, N-terminal domain"/>
    <property type="match status" value="1"/>
</dbReference>